<comment type="caution">
    <text evidence="1">The sequence shown here is derived from an EMBL/GenBank/DDBJ whole genome shotgun (WGS) entry which is preliminary data.</text>
</comment>
<evidence type="ECO:0000313" key="2">
    <source>
        <dbReference type="Proteomes" id="UP000790709"/>
    </source>
</evidence>
<protein>
    <submittedName>
        <fullName evidence="1">Uncharacterized protein</fullName>
    </submittedName>
</protein>
<dbReference type="EMBL" id="MU266492">
    <property type="protein sequence ID" value="KAH7922237.1"/>
    <property type="molecule type" value="Genomic_DNA"/>
</dbReference>
<name>A0ACB8B992_9AGAM</name>
<dbReference type="Proteomes" id="UP000790709">
    <property type="component" value="Unassembled WGS sequence"/>
</dbReference>
<keyword evidence="2" id="KW-1185">Reference proteome</keyword>
<organism evidence="1 2">
    <name type="scientific">Leucogyrophana mollusca</name>
    <dbReference type="NCBI Taxonomy" id="85980"/>
    <lineage>
        <taxon>Eukaryota</taxon>
        <taxon>Fungi</taxon>
        <taxon>Dikarya</taxon>
        <taxon>Basidiomycota</taxon>
        <taxon>Agaricomycotina</taxon>
        <taxon>Agaricomycetes</taxon>
        <taxon>Agaricomycetidae</taxon>
        <taxon>Boletales</taxon>
        <taxon>Boletales incertae sedis</taxon>
        <taxon>Leucogyrophana</taxon>
    </lineage>
</organism>
<gene>
    <name evidence="1" type="ORF">BV22DRAFT_1049031</name>
</gene>
<reference evidence="1" key="1">
    <citation type="journal article" date="2021" name="New Phytol.">
        <title>Evolutionary innovations through gain and loss of genes in the ectomycorrhizal Boletales.</title>
        <authorList>
            <person name="Wu G."/>
            <person name="Miyauchi S."/>
            <person name="Morin E."/>
            <person name="Kuo A."/>
            <person name="Drula E."/>
            <person name="Varga T."/>
            <person name="Kohler A."/>
            <person name="Feng B."/>
            <person name="Cao Y."/>
            <person name="Lipzen A."/>
            <person name="Daum C."/>
            <person name="Hundley H."/>
            <person name="Pangilinan J."/>
            <person name="Johnson J."/>
            <person name="Barry K."/>
            <person name="LaButti K."/>
            <person name="Ng V."/>
            <person name="Ahrendt S."/>
            <person name="Min B."/>
            <person name="Choi I.G."/>
            <person name="Park H."/>
            <person name="Plett J.M."/>
            <person name="Magnuson J."/>
            <person name="Spatafora J.W."/>
            <person name="Nagy L.G."/>
            <person name="Henrissat B."/>
            <person name="Grigoriev I.V."/>
            <person name="Yang Z.L."/>
            <person name="Xu J."/>
            <person name="Martin F.M."/>
        </authorList>
    </citation>
    <scope>NUCLEOTIDE SEQUENCE</scope>
    <source>
        <strain evidence="1">KUC20120723A-06</strain>
    </source>
</reference>
<accession>A0ACB8B992</accession>
<evidence type="ECO:0000313" key="1">
    <source>
        <dbReference type="EMBL" id="KAH7922237.1"/>
    </source>
</evidence>
<proteinExistence type="predicted"/>
<sequence length="104" mass="11074">MSGTVVHGVIQTGTYTIVNIATKGFATLADGNNGSALTQSTDGGNDDVKWTVNKLSGGKYNVMGYVYTNYASVSASPKKGEIVKARSAAYQWIIKETNTKSQYL</sequence>